<keyword evidence="11" id="KW-0418">Kinase</keyword>
<dbReference type="SMART" id="SM00086">
    <property type="entry name" value="PAC"/>
    <property type="match status" value="1"/>
</dbReference>
<dbReference type="PROSITE" id="PS50112">
    <property type="entry name" value="PAS"/>
    <property type="match status" value="1"/>
</dbReference>
<keyword evidence="5" id="KW-0997">Cell inner membrane</keyword>
<dbReference type="FunFam" id="3.30.565.10:FF:000006">
    <property type="entry name" value="Sensor histidine kinase WalK"/>
    <property type="match status" value="1"/>
</dbReference>
<dbReference type="Gene3D" id="3.30.450.20">
    <property type="entry name" value="PAS domain"/>
    <property type="match status" value="1"/>
</dbReference>
<dbReference type="GO" id="GO:0005886">
    <property type="term" value="C:plasma membrane"/>
    <property type="evidence" value="ECO:0007669"/>
    <property type="project" value="UniProtKB-SubCell"/>
</dbReference>
<dbReference type="InterPro" id="IPR052162">
    <property type="entry name" value="Sensor_kinase/Photoreceptor"/>
</dbReference>
<dbReference type="PANTHER" id="PTHR43304">
    <property type="entry name" value="PHYTOCHROME-LIKE PROTEIN CPH1"/>
    <property type="match status" value="1"/>
</dbReference>
<dbReference type="InterPro" id="IPR036097">
    <property type="entry name" value="HisK_dim/P_sf"/>
</dbReference>
<evidence type="ECO:0000256" key="13">
    <source>
        <dbReference type="ARBA" id="ARBA00023012"/>
    </source>
</evidence>
<dbReference type="EMBL" id="CP015519">
    <property type="protein sequence ID" value="APG27586.1"/>
    <property type="molecule type" value="Genomic_DNA"/>
</dbReference>
<dbReference type="SMART" id="SM00387">
    <property type="entry name" value="HATPase_c"/>
    <property type="match status" value="1"/>
</dbReference>
<evidence type="ECO:0000256" key="9">
    <source>
        <dbReference type="ARBA" id="ARBA00022737"/>
    </source>
</evidence>
<evidence type="ECO:0000256" key="5">
    <source>
        <dbReference type="ARBA" id="ARBA00022519"/>
    </source>
</evidence>
<dbReference type="InterPro" id="IPR035965">
    <property type="entry name" value="PAS-like_dom_sf"/>
</dbReference>
<evidence type="ECO:0000256" key="1">
    <source>
        <dbReference type="ARBA" id="ARBA00000085"/>
    </source>
</evidence>
<evidence type="ECO:0000256" key="2">
    <source>
        <dbReference type="ARBA" id="ARBA00004429"/>
    </source>
</evidence>
<dbReference type="PANTHER" id="PTHR43304:SF1">
    <property type="entry name" value="PAC DOMAIN-CONTAINING PROTEIN"/>
    <property type="match status" value="1"/>
</dbReference>
<dbReference type="Pfam" id="PF10114">
    <property type="entry name" value="PocR"/>
    <property type="match status" value="1"/>
</dbReference>
<dbReference type="GO" id="GO:0000166">
    <property type="term" value="F:nucleotide binding"/>
    <property type="evidence" value="ECO:0007669"/>
    <property type="project" value="UniProtKB-KW"/>
</dbReference>
<dbReference type="InterPro" id="IPR003661">
    <property type="entry name" value="HisK_dim/P_dom"/>
</dbReference>
<evidence type="ECO:0000259" key="15">
    <source>
        <dbReference type="PROSITE" id="PS50109"/>
    </source>
</evidence>
<keyword evidence="4" id="KW-1003">Cell membrane</keyword>
<dbReference type="Gene3D" id="2.10.70.100">
    <property type="match status" value="1"/>
</dbReference>
<proteinExistence type="predicted"/>
<dbReference type="PROSITE" id="PS50109">
    <property type="entry name" value="HIS_KIN"/>
    <property type="match status" value="1"/>
</dbReference>
<dbReference type="InterPro" id="IPR013655">
    <property type="entry name" value="PAS_fold_3"/>
</dbReference>
<evidence type="ECO:0000256" key="6">
    <source>
        <dbReference type="ARBA" id="ARBA00022553"/>
    </source>
</evidence>
<reference evidence="18 19" key="1">
    <citation type="journal article" date="2017" name="Genome Announc.">
        <title>Complete Genome Sequences of Two Acetylene-Fermenting Pelobacter acetylenicus Strains.</title>
        <authorList>
            <person name="Sutton J.M."/>
            <person name="Baesman S.M."/>
            <person name="Fierst J.L."/>
            <person name="Poret-Peterson A.T."/>
            <person name="Oremland R.S."/>
            <person name="Dunlap D.S."/>
            <person name="Akob D.M."/>
        </authorList>
    </citation>
    <scope>NUCLEOTIDE SEQUENCE [LARGE SCALE GENOMIC DNA]</scope>
    <source>
        <strain evidence="18 19">SFB93</strain>
    </source>
</reference>
<dbReference type="CDD" id="cd00075">
    <property type="entry name" value="HATPase"/>
    <property type="match status" value="1"/>
</dbReference>
<protein>
    <recommendedName>
        <fullName evidence="3">histidine kinase</fullName>
        <ecNumber evidence="3">2.7.13.3</ecNumber>
    </recommendedName>
</protein>
<dbReference type="InterPro" id="IPR003594">
    <property type="entry name" value="HATPase_dom"/>
</dbReference>
<feature type="domain" description="Histidine kinase" evidence="15">
    <location>
        <begin position="377"/>
        <end position="593"/>
    </location>
</feature>
<dbReference type="Gene3D" id="3.30.565.10">
    <property type="entry name" value="Histidine kinase-like ATPase, C-terminal domain"/>
    <property type="match status" value="1"/>
</dbReference>
<keyword evidence="10" id="KW-0547">Nucleotide-binding</keyword>
<dbReference type="InterPro" id="IPR005467">
    <property type="entry name" value="His_kinase_dom"/>
</dbReference>
<dbReference type="FunFam" id="3.30.450.20:FF:000088">
    <property type="entry name" value="Sensory transduction histidine kinase"/>
    <property type="match status" value="1"/>
</dbReference>
<dbReference type="InterPro" id="IPR004358">
    <property type="entry name" value="Sig_transdc_His_kin-like_C"/>
</dbReference>
<dbReference type="SUPFAM" id="SSF55874">
    <property type="entry name" value="ATPase domain of HSP90 chaperone/DNA topoisomerase II/histidine kinase"/>
    <property type="match status" value="1"/>
</dbReference>
<accession>A0A1L3GNQ7</accession>
<name>A0A1L3GNQ7_9BACT</name>
<dbReference type="Gene3D" id="1.10.287.130">
    <property type="match status" value="1"/>
</dbReference>
<dbReference type="SUPFAM" id="SSF55785">
    <property type="entry name" value="PYP-like sensor domain (PAS domain)"/>
    <property type="match status" value="1"/>
</dbReference>
<dbReference type="Pfam" id="PF00512">
    <property type="entry name" value="HisKA"/>
    <property type="match status" value="1"/>
</dbReference>
<dbReference type="Pfam" id="PF02518">
    <property type="entry name" value="HATPase_c"/>
    <property type="match status" value="1"/>
</dbReference>
<evidence type="ECO:0000256" key="8">
    <source>
        <dbReference type="ARBA" id="ARBA00022692"/>
    </source>
</evidence>
<dbReference type="InterPro" id="IPR001610">
    <property type="entry name" value="PAC"/>
</dbReference>
<dbReference type="KEGG" id="pef:A7E78_06900"/>
<dbReference type="EC" id="2.7.13.3" evidence="3"/>
<evidence type="ECO:0000256" key="12">
    <source>
        <dbReference type="ARBA" id="ARBA00022989"/>
    </source>
</evidence>
<evidence type="ECO:0000256" key="7">
    <source>
        <dbReference type="ARBA" id="ARBA00022679"/>
    </source>
</evidence>
<evidence type="ECO:0000259" key="17">
    <source>
        <dbReference type="PROSITE" id="PS50113"/>
    </source>
</evidence>
<dbReference type="CDD" id="cd00082">
    <property type="entry name" value="HisKA"/>
    <property type="match status" value="1"/>
</dbReference>
<keyword evidence="7" id="KW-0808">Transferase</keyword>
<dbReference type="NCBIfam" id="TIGR00229">
    <property type="entry name" value="sensory_box"/>
    <property type="match status" value="1"/>
</dbReference>
<dbReference type="InterPro" id="IPR036890">
    <property type="entry name" value="HATPase_C_sf"/>
</dbReference>
<feature type="domain" description="PAS" evidence="16">
    <location>
        <begin position="63"/>
        <end position="110"/>
    </location>
</feature>
<evidence type="ECO:0000256" key="11">
    <source>
        <dbReference type="ARBA" id="ARBA00022777"/>
    </source>
</evidence>
<comment type="catalytic activity">
    <reaction evidence="1">
        <text>ATP + protein L-histidine = ADP + protein N-phospho-L-histidine.</text>
        <dbReference type="EC" id="2.7.13.3"/>
    </reaction>
</comment>
<keyword evidence="6" id="KW-0597">Phosphoprotein</keyword>
<dbReference type="FunFam" id="2.10.70.100:FF:000001">
    <property type="entry name" value="Sensory transduction histidine kinase"/>
    <property type="match status" value="1"/>
</dbReference>
<dbReference type="Pfam" id="PF08447">
    <property type="entry name" value="PAS_3"/>
    <property type="match status" value="1"/>
</dbReference>
<keyword evidence="14" id="KW-0472">Membrane</keyword>
<dbReference type="SMART" id="SM00388">
    <property type="entry name" value="HisKA"/>
    <property type="match status" value="1"/>
</dbReference>
<evidence type="ECO:0000259" key="16">
    <source>
        <dbReference type="PROSITE" id="PS50112"/>
    </source>
</evidence>
<dbReference type="STRING" id="1842532.A7E78_06900"/>
<evidence type="ECO:0000313" key="18">
    <source>
        <dbReference type="EMBL" id="APG27586.1"/>
    </source>
</evidence>
<dbReference type="PROSITE" id="PS50113">
    <property type="entry name" value="PAC"/>
    <property type="match status" value="2"/>
</dbReference>
<dbReference type="GO" id="GO:0000155">
    <property type="term" value="F:phosphorelay sensor kinase activity"/>
    <property type="evidence" value="ECO:0007669"/>
    <property type="project" value="InterPro"/>
</dbReference>
<dbReference type="FunFam" id="1.10.287.130:FF:000001">
    <property type="entry name" value="Two-component sensor histidine kinase"/>
    <property type="match status" value="1"/>
</dbReference>
<keyword evidence="12" id="KW-1133">Transmembrane helix</keyword>
<keyword evidence="9" id="KW-0677">Repeat</keyword>
<dbReference type="InterPro" id="IPR018771">
    <property type="entry name" value="PocR_dom"/>
</dbReference>
<feature type="domain" description="PAC" evidence="17">
    <location>
        <begin position="1"/>
        <end position="37"/>
    </location>
</feature>
<dbReference type="InterPro" id="IPR000014">
    <property type="entry name" value="PAS"/>
</dbReference>
<evidence type="ECO:0000256" key="3">
    <source>
        <dbReference type="ARBA" id="ARBA00012438"/>
    </source>
</evidence>
<dbReference type="SUPFAM" id="SSF47384">
    <property type="entry name" value="Homodimeric domain of signal transducing histidine kinase"/>
    <property type="match status" value="1"/>
</dbReference>
<comment type="subcellular location">
    <subcellularLocation>
        <location evidence="2">Cell inner membrane</location>
        <topology evidence="2">Multi-pass membrane protein</topology>
    </subcellularLocation>
</comment>
<dbReference type="PRINTS" id="PR00344">
    <property type="entry name" value="BCTRLSENSOR"/>
</dbReference>
<evidence type="ECO:0000313" key="19">
    <source>
        <dbReference type="Proteomes" id="UP000182517"/>
    </source>
</evidence>
<keyword evidence="13" id="KW-0902">Two-component regulatory system</keyword>
<evidence type="ECO:0000256" key="10">
    <source>
        <dbReference type="ARBA" id="ARBA00022741"/>
    </source>
</evidence>
<dbReference type="InterPro" id="IPR000700">
    <property type="entry name" value="PAS-assoc_C"/>
</dbReference>
<dbReference type="AlphaFoldDB" id="A0A1L3GNQ7"/>
<feature type="domain" description="PAC" evidence="17">
    <location>
        <begin position="113"/>
        <end position="165"/>
    </location>
</feature>
<dbReference type="Proteomes" id="UP000182517">
    <property type="component" value="Chromosome"/>
</dbReference>
<dbReference type="CDD" id="cd00130">
    <property type="entry name" value="PAS"/>
    <property type="match status" value="1"/>
</dbReference>
<gene>
    <name evidence="18" type="ORF">A7E78_06900</name>
</gene>
<evidence type="ECO:0000256" key="14">
    <source>
        <dbReference type="ARBA" id="ARBA00023136"/>
    </source>
</evidence>
<keyword evidence="8" id="KW-0812">Transmembrane</keyword>
<evidence type="ECO:0000256" key="4">
    <source>
        <dbReference type="ARBA" id="ARBA00022475"/>
    </source>
</evidence>
<keyword evidence="19" id="KW-1185">Reference proteome</keyword>
<sequence length="597" mass="66708">MRDELKLLKDQDGKPLEIVGSLLDISDRKALEDNLRDSQNHLLEAQKIAHLGSWNWDILSDEILWSAEVYRIFGVDSQTFSPAYKSFLDFVHPEDRECVDEAVQRAIKERSPYTIDHRIVRPDGSIRHVHEQGRVTYHQDGKPVSMVGTVLDITDRQRAEAIIQGRLDSLTRPEADTVGLSFEDLFDLDQIQKIQDAFAKATGVAALITDTNGRPITKPSNFCRLCRDIIRKTEKGLTNCMHSDAALGRGTLDGPIIQPCLSGGLWDGGASIMVGDKHIANWLIGQVRNEQQDDEKMMAYAREIGANEEAFRAALAEVNVMSQEKFSQICQALFLMAKQMSTLAYQNAQQARAIHGRDKIEEALRENDRIKSEFVKTVAHEFRTPLTAIKGFSELLLSNNQLSQEEQEQSLRYIYERSFFLSDMVADMLDIARIESGAALSLKKSLCSVTEIFRQIEPFLKAQTSHHRLDVTLAAENTLLNVDQAKIGQVLENLLSNAVKFSPADSLIQIKGAIIEKSYQISVADQGIGMTPEQMEKVFDKFYRADASDTAVSGIGLGMSIVRNIVEAHGGSIWVESELDRGTTVNFTISLDYGNGK</sequence>
<organism evidence="18 19">
    <name type="scientific">Syntrophotalea acetylenivorans</name>
    <dbReference type="NCBI Taxonomy" id="1842532"/>
    <lineage>
        <taxon>Bacteria</taxon>
        <taxon>Pseudomonadati</taxon>
        <taxon>Thermodesulfobacteriota</taxon>
        <taxon>Desulfuromonadia</taxon>
        <taxon>Desulfuromonadales</taxon>
        <taxon>Syntrophotaleaceae</taxon>
        <taxon>Syntrophotalea</taxon>
    </lineage>
</organism>